<accession>A0A1F5TG66</accession>
<proteinExistence type="predicted"/>
<name>A0A1F5TG66_9BACT</name>
<organism evidence="1 2">
    <name type="scientific">Candidatus Falkowbacteria bacterium RIFOXYC2_FULL_48_21</name>
    <dbReference type="NCBI Taxonomy" id="1798005"/>
    <lineage>
        <taxon>Bacteria</taxon>
        <taxon>Candidatus Falkowiibacteriota</taxon>
    </lineage>
</organism>
<evidence type="ECO:0000313" key="1">
    <source>
        <dbReference type="EMBL" id="OGF37912.1"/>
    </source>
</evidence>
<dbReference type="Proteomes" id="UP000178656">
    <property type="component" value="Unassembled WGS sequence"/>
</dbReference>
<sequence>MVKPAPSFMRWPVKKYNMSPRDLSVGYHSKKNVTLKRGVLLFARNGKRRNCLNETTIKAPR</sequence>
<reference evidence="1 2" key="1">
    <citation type="journal article" date="2016" name="Nat. Commun.">
        <title>Thousands of microbial genomes shed light on interconnected biogeochemical processes in an aquifer system.</title>
        <authorList>
            <person name="Anantharaman K."/>
            <person name="Brown C.T."/>
            <person name="Hug L.A."/>
            <person name="Sharon I."/>
            <person name="Castelle C.J."/>
            <person name="Probst A.J."/>
            <person name="Thomas B.C."/>
            <person name="Singh A."/>
            <person name="Wilkins M.J."/>
            <person name="Karaoz U."/>
            <person name="Brodie E.L."/>
            <person name="Williams K.H."/>
            <person name="Hubbard S.S."/>
            <person name="Banfield J.F."/>
        </authorList>
    </citation>
    <scope>NUCLEOTIDE SEQUENCE [LARGE SCALE GENOMIC DNA]</scope>
</reference>
<protein>
    <submittedName>
        <fullName evidence="1">Uncharacterized protein</fullName>
    </submittedName>
</protein>
<gene>
    <name evidence="1" type="ORF">A2482_01760</name>
</gene>
<evidence type="ECO:0000313" key="2">
    <source>
        <dbReference type="Proteomes" id="UP000178656"/>
    </source>
</evidence>
<dbReference type="AlphaFoldDB" id="A0A1F5TG66"/>
<comment type="caution">
    <text evidence="1">The sequence shown here is derived from an EMBL/GenBank/DDBJ whole genome shotgun (WGS) entry which is preliminary data.</text>
</comment>
<dbReference type="EMBL" id="MFGM01000012">
    <property type="protein sequence ID" value="OGF37912.1"/>
    <property type="molecule type" value="Genomic_DNA"/>
</dbReference>